<dbReference type="AlphaFoldDB" id="A0A6I8LS54"/>
<feature type="domain" description="Metallo-beta-lactamase" evidence="1">
    <location>
        <begin position="26"/>
        <end position="219"/>
    </location>
</feature>
<protein>
    <submittedName>
        <fullName evidence="2">SoxH protein</fullName>
    </submittedName>
</protein>
<gene>
    <name evidence="2" type="ORF">AA23TX_03466</name>
</gene>
<dbReference type="InterPro" id="IPR036866">
    <property type="entry name" value="RibonucZ/Hydroxyglut_hydro"/>
</dbReference>
<sequence>MKNGEGRPRPLGQLTPHVYVEAGTRGCDPGFVVTSDGVVVIDTPQLPTHALAMRHQAESHGPIRYVVNTEHHVDHIFGNYFFAGAGLVVHHRGVFDNFMTVYDLDPFAFAVKAAQDDDPAGAELIPERGEYYDDPNKGDIVFTGDLTLRLGEHTFELLHTPGHTPGQVAVHVPEERTVFTGDTIFSGCQTWLMTSDVDQWLRSLDRIAQLDVDHVVPGHGAITTLDAVREQRAVLLGWKSAVADAVAKGWSRDETIQRVTFAEACRTDVGLDHLMDYIQAENAGALYDTITGARGETC</sequence>
<dbReference type="PANTHER" id="PTHR42951:SF4">
    <property type="entry name" value="ACYL-COENZYME A THIOESTERASE MBLAC2"/>
    <property type="match status" value="1"/>
</dbReference>
<dbReference type="Pfam" id="PF00753">
    <property type="entry name" value="Lactamase_B"/>
    <property type="match status" value="1"/>
</dbReference>
<dbReference type="PANTHER" id="PTHR42951">
    <property type="entry name" value="METALLO-BETA-LACTAMASE DOMAIN-CONTAINING"/>
    <property type="match status" value="1"/>
</dbReference>
<keyword evidence="3" id="KW-1185">Reference proteome</keyword>
<dbReference type="InterPro" id="IPR050855">
    <property type="entry name" value="NDM-1-like"/>
</dbReference>
<evidence type="ECO:0000259" key="1">
    <source>
        <dbReference type="SMART" id="SM00849"/>
    </source>
</evidence>
<dbReference type="RefSeq" id="WP_155543442.1">
    <property type="nucleotide sequence ID" value="NZ_CABVGP010000001.1"/>
</dbReference>
<reference evidence="2 3" key="1">
    <citation type="submission" date="2019-09" db="EMBL/GenBank/DDBJ databases">
        <authorList>
            <person name="Leyn A S."/>
        </authorList>
    </citation>
    <scope>NUCLEOTIDE SEQUENCE [LARGE SCALE GENOMIC DNA]</scope>
    <source>
        <strain evidence="2">AA231_1</strain>
    </source>
</reference>
<evidence type="ECO:0000313" key="3">
    <source>
        <dbReference type="Proteomes" id="UP000399805"/>
    </source>
</evidence>
<proteinExistence type="predicted"/>
<dbReference type="Gene3D" id="3.60.15.10">
    <property type="entry name" value="Ribonuclease Z/Hydroxyacylglutathione hydrolase-like"/>
    <property type="match status" value="1"/>
</dbReference>
<evidence type="ECO:0000313" key="2">
    <source>
        <dbReference type="EMBL" id="VVJ18445.1"/>
    </source>
</evidence>
<dbReference type="Proteomes" id="UP000399805">
    <property type="component" value="Unassembled WGS sequence"/>
</dbReference>
<organism evidence="2 3">
    <name type="scientific">Amycolatopsis camponoti</name>
    <dbReference type="NCBI Taxonomy" id="2606593"/>
    <lineage>
        <taxon>Bacteria</taxon>
        <taxon>Bacillati</taxon>
        <taxon>Actinomycetota</taxon>
        <taxon>Actinomycetes</taxon>
        <taxon>Pseudonocardiales</taxon>
        <taxon>Pseudonocardiaceae</taxon>
        <taxon>Amycolatopsis</taxon>
    </lineage>
</organism>
<dbReference type="SMART" id="SM00849">
    <property type="entry name" value="Lactamase_B"/>
    <property type="match status" value="1"/>
</dbReference>
<dbReference type="InterPro" id="IPR001279">
    <property type="entry name" value="Metallo-B-lactamas"/>
</dbReference>
<dbReference type="SUPFAM" id="SSF56281">
    <property type="entry name" value="Metallo-hydrolase/oxidoreductase"/>
    <property type="match status" value="1"/>
</dbReference>
<name>A0A6I8LS54_9PSEU</name>
<dbReference type="EMBL" id="CABVGP010000001">
    <property type="protein sequence ID" value="VVJ18445.1"/>
    <property type="molecule type" value="Genomic_DNA"/>
</dbReference>
<accession>A0A6I8LS54</accession>
<dbReference type="CDD" id="cd16282">
    <property type="entry name" value="metallo-hydrolase-like_MBL-fold"/>
    <property type="match status" value="1"/>
</dbReference>